<dbReference type="PANTHER" id="PTHR34605:SF3">
    <property type="entry name" value="P CELL-TYPE AGGLUTINATION PROTEIN MAP4-LIKE-RELATED"/>
    <property type="match status" value="1"/>
</dbReference>
<gene>
    <name evidence="2" type="ORF">G5714_002872</name>
</gene>
<dbReference type="EMBL" id="JAAMOB010000003">
    <property type="protein sequence ID" value="KAF4115383.1"/>
    <property type="molecule type" value="Genomic_DNA"/>
</dbReference>
<dbReference type="InterPro" id="IPR052925">
    <property type="entry name" value="Phage_Integrase-like_Recomb"/>
</dbReference>
<evidence type="ECO:0000313" key="3">
    <source>
        <dbReference type="Proteomes" id="UP000579812"/>
    </source>
</evidence>
<dbReference type="GO" id="GO:0015074">
    <property type="term" value="P:DNA integration"/>
    <property type="evidence" value="ECO:0007669"/>
    <property type="project" value="InterPro"/>
</dbReference>
<evidence type="ECO:0000256" key="1">
    <source>
        <dbReference type="ARBA" id="ARBA00023172"/>
    </source>
</evidence>
<dbReference type="Gene3D" id="1.10.443.10">
    <property type="entry name" value="Intergrase catalytic core"/>
    <property type="match status" value="1"/>
</dbReference>
<dbReference type="Proteomes" id="UP000579812">
    <property type="component" value="Unassembled WGS sequence"/>
</dbReference>
<dbReference type="PANTHER" id="PTHR34605">
    <property type="entry name" value="PHAGE_INTEGRASE DOMAIN-CONTAINING PROTEIN"/>
    <property type="match status" value="1"/>
</dbReference>
<reference evidence="2 3" key="1">
    <citation type="submission" date="2020-04" db="EMBL/GenBank/DDBJ databases">
        <title>Chromosome-level genome assembly of a cyprinid fish Onychostoma macrolepis by integration of Nanopore Sequencing, Bionano and Hi-C technology.</title>
        <authorList>
            <person name="Wang D."/>
        </authorList>
    </citation>
    <scope>NUCLEOTIDE SEQUENCE [LARGE SCALE GENOMIC DNA]</scope>
    <source>
        <strain evidence="2">SWU-2019</strain>
        <tissue evidence="2">Muscle</tissue>
    </source>
</reference>
<proteinExistence type="predicted"/>
<protein>
    <recommendedName>
        <fullName evidence="4">Tyr recombinase domain-containing protein</fullName>
    </recommendedName>
</protein>
<dbReference type="GO" id="GO:0003677">
    <property type="term" value="F:DNA binding"/>
    <property type="evidence" value="ECO:0007669"/>
    <property type="project" value="InterPro"/>
</dbReference>
<dbReference type="SUPFAM" id="SSF56349">
    <property type="entry name" value="DNA breaking-rejoining enzymes"/>
    <property type="match status" value="1"/>
</dbReference>
<accession>A0A7J6D7W6</accession>
<dbReference type="GO" id="GO:0006310">
    <property type="term" value="P:DNA recombination"/>
    <property type="evidence" value="ECO:0007669"/>
    <property type="project" value="UniProtKB-KW"/>
</dbReference>
<sequence length="197" mass="20982">MNSRIQALESGSASRISGNLLLSGLASSNTASTTVRLPGAEQQVDDVIPATVPQRTMGSAVPVSTGSTFFPPTAAISHQLRSQIIAVFCPLSSMLAYLRSRPQAGLQDPLFSTEEGKPMSRAWFASHLRLLCQYCGLPPERYTAHSLRIGAATTAASSSPVSTLKAMGRWSSVAYERYLRPDARAILEAQKAMSAAP</sequence>
<dbReference type="AlphaFoldDB" id="A0A7J6D7W6"/>
<evidence type="ECO:0000313" key="2">
    <source>
        <dbReference type="EMBL" id="KAF4115383.1"/>
    </source>
</evidence>
<evidence type="ECO:0008006" key="4">
    <source>
        <dbReference type="Google" id="ProtNLM"/>
    </source>
</evidence>
<organism evidence="2 3">
    <name type="scientific">Onychostoma macrolepis</name>
    <dbReference type="NCBI Taxonomy" id="369639"/>
    <lineage>
        <taxon>Eukaryota</taxon>
        <taxon>Metazoa</taxon>
        <taxon>Chordata</taxon>
        <taxon>Craniata</taxon>
        <taxon>Vertebrata</taxon>
        <taxon>Euteleostomi</taxon>
        <taxon>Actinopterygii</taxon>
        <taxon>Neopterygii</taxon>
        <taxon>Teleostei</taxon>
        <taxon>Ostariophysi</taxon>
        <taxon>Cypriniformes</taxon>
        <taxon>Cyprinidae</taxon>
        <taxon>Acrossocheilinae</taxon>
        <taxon>Onychostoma</taxon>
    </lineage>
</organism>
<name>A0A7J6D7W6_9TELE</name>
<comment type="caution">
    <text evidence="2">The sequence shown here is derived from an EMBL/GenBank/DDBJ whole genome shotgun (WGS) entry which is preliminary data.</text>
</comment>
<dbReference type="InterPro" id="IPR013762">
    <property type="entry name" value="Integrase-like_cat_sf"/>
</dbReference>
<keyword evidence="1" id="KW-0233">DNA recombination</keyword>
<keyword evidence="3" id="KW-1185">Reference proteome</keyword>
<dbReference type="InterPro" id="IPR011010">
    <property type="entry name" value="DNA_brk_join_enz"/>
</dbReference>